<feature type="non-terminal residue" evidence="3">
    <location>
        <position position="1"/>
    </location>
</feature>
<dbReference type="Pfam" id="PF00078">
    <property type="entry name" value="RVT_1"/>
    <property type="match status" value="1"/>
</dbReference>
<dbReference type="SUPFAM" id="SSF56672">
    <property type="entry name" value="DNA/RNA polymerases"/>
    <property type="match status" value="1"/>
</dbReference>
<feature type="region of interest" description="Disordered" evidence="1">
    <location>
        <begin position="99"/>
        <end position="131"/>
    </location>
</feature>
<dbReference type="CDD" id="cd01650">
    <property type="entry name" value="RT_nLTR_like"/>
    <property type="match status" value="1"/>
</dbReference>
<proteinExistence type="predicted"/>
<reference evidence="3" key="1">
    <citation type="submission" date="2016-04" db="EMBL/GenBank/DDBJ databases">
        <authorList>
            <person name="Nguyen H.D."/>
            <person name="Samba Siva P."/>
            <person name="Cullis J."/>
            <person name="Levesque C.A."/>
            <person name="Hambleton S."/>
        </authorList>
    </citation>
    <scope>NUCLEOTIDE SEQUENCE</scope>
    <source>
        <strain evidence="3">DAOMC 236426</strain>
    </source>
</reference>
<feature type="region of interest" description="Disordered" evidence="1">
    <location>
        <begin position="357"/>
        <end position="434"/>
    </location>
</feature>
<dbReference type="Gene3D" id="3.60.10.10">
    <property type="entry name" value="Endonuclease/exonuclease/phosphatase"/>
    <property type="match status" value="1"/>
</dbReference>
<dbReference type="PANTHER" id="PTHR33481:SF1">
    <property type="entry name" value="ENDONUCLEASE_EXONUCLEASE_PHOSPHATASE DOMAIN-CONTAINING PROTEIN-RELATED"/>
    <property type="match status" value="1"/>
</dbReference>
<keyword evidence="4" id="KW-1185">Reference proteome</keyword>
<name>A0A8X7SVC1_9BASI</name>
<feature type="compositionally biased region" description="Basic residues" evidence="1">
    <location>
        <begin position="466"/>
        <end position="475"/>
    </location>
</feature>
<feature type="region of interest" description="Disordered" evidence="1">
    <location>
        <begin position="455"/>
        <end position="475"/>
    </location>
</feature>
<dbReference type="Proteomes" id="UP000077684">
    <property type="component" value="Unassembled WGS sequence"/>
</dbReference>
<dbReference type="InterPro" id="IPR000477">
    <property type="entry name" value="RT_dom"/>
</dbReference>
<dbReference type="PANTHER" id="PTHR33481">
    <property type="entry name" value="REVERSE TRANSCRIPTASE"/>
    <property type="match status" value="1"/>
</dbReference>
<accession>A0A8X7SVC1</accession>
<feature type="region of interest" description="Disordered" evidence="1">
    <location>
        <begin position="47"/>
        <end position="71"/>
    </location>
</feature>
<dbReference type="PROSITE" id="PS50878">
    <property type="entry name" value="RT_POL"/>
    <property type="match status" value="1"/>
</dbReference>
<evidence type="ECO:0000256" key="1">
    <source>
        <dbReference type="SAM" id="MobiDB-lite"/>
    </source>
</evidence>
<feature type="region of interest" description="Disordered" evidence="1">
    <location>
        <begin position="251"/>
        <end position="275"/>
    </location>
</feature>
<feature type="compositionally biased region" description="Basic residues" evidence="1">
    <location>
        <begin position="399"/>
        <end position="412"/>
    </location>
</feature>
<sequence>MSAASAGNRYTVLSAEIEEDGVGGQPMLGTEMQEDRVDAHPMLGAEMQDDGVGAQQAQASPQVSTPDLIACSPLDQGVQSLNGAGSSSADATISLGESTLSESVQGTASSDAAQRKPHSPPHPQARTDKTTETAAPFAFSFGAGSADRPDWATATAEDEADADAAMAELASAATRVSVGSRRPHKRKKTAPARVDGGDSGADSDTSVAAVGTPARPAGTRASSRIVKAGIHPATGEQQVRTGVRLHTAEVANPAKPNPPRANAPKATAPATASRARPLLPLQQLINRDLDARQKKEASISGFLKAMMGGLQEMDGLNALDEEKIRTLRVLLTATAKTVLAKPDGHPLPAPITAFLEAWDPSRPSPPLPTEPSPAPTTGGASEAAPTAPTQTWASTARARSPRSKVSARKAVRRATPPRLQRLAAHRTTEPSSAFPKSTLCARRITTLWAGIKMPHPPLSPVPRNSGVRRGHRGRGAGRRELGLRVLQLNTGRSAESTSAILEIAKKNDVDIIMIQEPGGFFSAASLRTLPRILGSCYQIYLPSLAAGIRPRVATYIRKHDFPWTPIAHTTLTKDNGDILVIDLQASRGRTLRLVNIYNAPHGSDGWGEGAAAFMSLPEIEAQASDFADFVFDRDWAFGLKPGTITRPAASGGSAIDLVLGNSALDTCGWLDSCAVRADLAAGSDHLPILTVLRCGAGAPPTRVLKFCFERADWDAYPRASIDKLAEAMRSCIFTAMLNSIPRTPTTGQGHPWWTPDCSSATRQTATLEREYAVSVSGGLLDLPLFEAVQQSRSTAKRTLRQAREKFYRAQADKIEGNQIFTARKWALGERQYASPALRDDEGSVYATPVEKRRVLQQTLIPDRNFEDPVAVFDQLPDRAAAAHHHPVTRQELRAAVWAAAPDKAPGADEITGRAIREGWESLEDPLFSLATACLEIGYFPAPFRHAILSVMRKGGNRDPSLARSYRLIALLPVLGKVLEKIVASRVTWMAQERGVVPWTQFGGLPHRSTTDAGVALVHDVHAGWAQSTRLTTSVLTFDIVGAFDNPDPGRLIRLLWKSGFPAPLVRFVAWWLRQRSAQIKLDGVVGDHFAHTSGLPQGSPLSLICFVIYTSPLWDCLPEGVRLFGYVDDGALEVQGSSIQDNCNALEEAYAAAVTWASDNGLCFDPAKRELIHFPPRTRTRPELLPVRLGPTPADVVEPVQWDSTVKWLGIWLSPTLDWAPHVRKLVARAKGAVACLRMLANTVRGPSALLLRRAFVSCVLPIMTYASPVWWRGVKRQPPPPRRAPGRAAPAPKPVGVQGAVGIASALDRV</sequence>
<organism evidence="3 4">
    <name type="scientific">Tilletia controversa</name>
    <name type="common">dwarf bunt fungus</name>
    <dbReference type="NCBI Taxonomy" id="13291"/>
    <lineage>
        <taxon>Eukaryota</taxon>
        <taxon>Fungi</taxon>
        <taxon>Dikarya</taxon>
        <taxon>Basidiomycota</taxon>
        <taxon>Ustilaginomycotina</taxon>
        <taxon>Exobasidiomycetes</taxon>
        <taxon>Tilletiales</taxon>
        <taxon>Tilletiaceae</taxon>
        <taxon>Tilletia</taxon>
    </lineage>
</organism>
<gene>
    <name evidence="3" type="ORF">A4X06_0g6031</name>
</gene>
<dbReference type="InterPro" id="IPR043502">
    <property type="entry name" value="DNA/RNA_pol_sf"/>
</dbReference>
<dbReference type="EMBL" id="LWDE02000815">
    <property type="protein sequence ID" value="KAE8243970.1"/>
    <property type="molecule type" value="Genomic_DNA"/>
</dbReference>
<evidence type="ECO:0000313" key="3">
    <source>
        <dbReference type="EMBL" id="KAE8243970.1"/>
    </source>
</evidence>
<evidence type="ECO:0000259" key="2">
    <source>
        <dbReference type="PROSITE" id="PS50878"/>
    </source>
</evidence>
<dbReference type="SUPFAM" id="SSF56219">
    <property type="entry name" value="DNase I-like"/>
    <property type="match status" value="1"/>
</dbReference>
<dbReference type="InterPro" id="IPR036691">
    <property type="entry name" value="Endo/exonu/phosph_ase_sf"/>
</dbReference>
<reference evidence="3" key="2">
    <citation type="journal article" date="2019" name="IMA Fungus">
        <title>Genome sequencing and comparison of five Tilletia species to identify candidate genes for the detection of regulated species infecting wheat.</title>
        <authorList>
            <person name="Nguyen H.D.T."/>
            <person name="Sultana T."/>
            <person name="Kesanakurti P."/>
            <person name="Hambleton S."/>
        </authorList>
    </citation>
    <scope>NUCLEOTIDE SEQUENCE</scope>
    <source>
        <strain evidence="3">DAOMC 236426</strain>
    </source>
</reference>
<feature type="compositionally biased region" description="Basic residues" evidence="1">
    <location>
        <begin position="181"/>
        <end position="190"/>
    </location>
</feature>
<feature type="compositionally biased region" description="Low complexity" evidence="1">
    <location>
        <begin position="200"/>
        <end position="210"/>
    </location>
</feature>
<feature type="compositionally biased region" description="Low complexity" evidence="1">
    <location>
        <begin position="262"/>
        <end position="275"/>
    </location>
</feature>
<comment type="caution">
    <text evidence="3">The sequence shown here is derived from an EMBL/GenBank/DDBJ whole genome shotgun (WGS) entry which is preliminary data.</text>
</comment>
<feature type="compositionally biased region" description="Polar residues" evidence="1">
    <location>
        <begin position="99"/>
        <end position="112"/>
    </location>
</feature>
<feature type="domain" description="Reverse transcriptase" evidence="2">
    <location>
        <begin position="932"/>
        <end position="1213"/>
    </location>
</feature>
<feature type="region of interest" description="Disordered" evidence="1">
    <location>
        <begin position="173"/>
        <end position="221"/>
    </location>
</feature>
<evidence type="ECO:0000313" key="4">
    <source>
        <dbReference type="Proteomes" id="UP000077684"/>
    </source>
</evidence>
<protein>
    <recommendedName>
        <fullName evidence="2">Reverse transcriptase domain-containing protein</fullName>
    </recommendedName>
</protein>
<feature type="compositionally biased region" description="Pro residues" evidence="1">
    <location>
        <begin position="362"/>
        <end position="374"/>
    </location>
</feature>